<accession>A0A158KL14</accession>
<dbReference type="AlphaFoldDB" id="A0A158KL14"/>
<reference evidence="1" key="1">
    <citation type="submission" date="2016-01" db="EMBL/GenBank/DDBJ databases">
        <authorList>
            <person name="Peeters C."/>
        </authorList>
    </citation>
    <scope>NUCLEOTIDE SEQUENCE [LARGE SCALE GENOMIC DNA]</scope>
    <source>
        <strain evidence="1">LMG 22940</strain>
    </source>
</reference>
<evidence type="ECO:0000313" key="2">
    <source>
        <dbReference type="Proteomes" id="UP000054770"/>
    </source>
</evidence>
<proteinExistence type="predicted"/>
<protein>
    <submittedName>
        <fullName evidence="1">DNA polymerase III subunit alpha</fullName>
    </submittedName>
</protein>
<comment type="caution">
    <text evidence="1">The sequence shown here is derived from an EMBL/GenBank/DDBJ whole genome shotgun (WGS) entry which is preliminary data.</text>
</comment>
<organism evidence="1 2">
    <name type="scientific">Caballeronia choica</name>
    <dbReference type="NCBI Taxonomy" id="326476"/>
    <lineage>
        <taxon>Bacteria</taxon>
        <taxon>Pseudomonadati</taxon>
        <taxon>Pseudomonadota</taxon>
        <taxon>Betaproteobacteria</taxon>
        <taxon>Burkholderiales</taxon>
        <taxon>Burkholderiaceae</taxon>
        <taxon>Caballeronia</taxon>
    </lineage>
</organism>
<name>A0A158KL14_9BURK</name>
<keyword evidence="2" id="KW-1185">Reference proteome</keyword>
<dbReference type="Proteomes" id="UP000054770">
    <property type="component" value="Unassembled WGS sequence"/>
</dbReference>
<dbReference type="EMBL" id="FCON02000104">
    <property type="protein sequence ID" value="SAL81459.1"/>
    <property type="molecule type" value="Genomic_DNA"/>
</dbReference>
<evidence type="ECO:0000313" key="1">
    <source>
        <dbReference type="EMBL" id="SAL81459.1"/>
    </source>
</evidence>
<gene>
    <name evidence="1" type="ORF">AWB68_06142</name>
</gene>
<sequence length="29" mass="3299">MHQRREEVIHYIYGKYGPHSAGLAASLIT</sequence>